<dbReference type="InterPro" id="IPR000639">
    <property type="entry name" value="Epox_hydrolase-like"/>
</dbReference>
<dbReference type="InterPro" id="IPR050266">
    <property type="entry name" value="AB_hydrolase_sf"/>
</dbReference>
<evidence type="ECO:0000259" key="1">
    <source>
        <dbReference type="Pfam" id="PF12697"/>
    </source>
</evidence>
<dbReference type="AlphaFoldDB" id="A0A6B3NCD3"/>
<organism evidence="2">
    <name type="scientific">Symploca sp. SIO1C4</name>
    <dbReference type="NCBI Taxonomy" id="2607765"/>
    <lineage>
        <taxon>Bacteria</taxon>
        <taxon>Bacillati</taxon>
        <taxon>Cyanobacteriota</taxon>
        <taxon>Cyanophyceae</taxon>
        <taxon>Coleofasciculales</taxon>
        <taxon>Coleofasciculaceae</taxon>
        <taxon>Symploca</taxon>
    </lineage>
</organism>
<dbReference type="GO" id="GO:0016787">
    <property type="term" value="F:hydrolase activity"/>
    <property type="evidence" value="ECO:0007669"/>
    <property type="project" value="UniProtKB-KW"/>
</dbReference>
<dbReference type="InterPro" id="IPR000073">
    <property type="entry name" value="AB_hydrolase_1"/>
</dbReference>
<feature type="domain" description="AB hydrolase-1" evidence="1">
    <location>
        <begin position="27"/>
        <end position="263"/>
    </location>
</feature>
<dbReference type="Pfam" id="PF12697">
    <property type="entry name" value="Abhydrolase_6"/>
    <property type="match status" value="1"/>
</dbReference>
<gene>
    <name evidence="2" type="ORF">F6J89_11670</name>
</gene>
<proteinExistence type="predicted"/>
<accession>A0A6B3NCD3</accession>
<dbReference type="PANTHER" id="PTHR43798">
    <property type="entry name" value="MONOACYLGLYCEROL LIPASE"/>
    <property type="match status" value="1"/>
</dbReference>
<dbReference type="SUPFAM" id="SSF53474">
    <property type="entry name" value="alpha/beta-Hydrolases"/>
    <property type="match status" value="1"/>
</dbReference>
<sequence length="276" mass="30150">MELEAKIIKISTQNIAYYESSGEGKTIFLIHGNSSSGRSYVNQLQGELGEMYHLIAMDLPGHGLSDVAAAPEVTYSLPGYAAAVVEVAEALDASEAIFVGWSLGGHILLEAVDQLTDAQGIVIFGTPPIANDPPDLEKAFLPHSALSLGFTLELTQEDMLAYVTTFFRPEIEEIPELFLEDIALTDGQARAHLGASINPDGYQDEIEVVGNMTIPLMIIHGEKEQLVNKDYIAELEMPTLWNGKIQFIADAGHAPHWEAPNKFNSLLTDFITNMQH</sequence>
<dbReference type="InterPro" id="IPR029058">
    <property type="entry name" value="AB_hydrolase_fold"/>
</dbReference>
<dbReference type="Gene3D" id="3.40.50.1820">
    <property type="entry name" value="alpha/beta hydrolase"/>
    <property type="match status" value="1"/>
</dbReference>
<dbReference type="PRINTS" id="PR00111">
    <property type="entry name" value="ABHYDROLASE"/>
</dbReference>
<dbReference type="PRINTS" id="PR00412">
    <property type="entry name" value="EPOXHYDRLASE"/>
</dbReference>
<protein>
    <submittedName>
        <fullName evidence="2">Alpha/beta hydrolase</fullName>
    </submittedName>
</protein>
<dbReference type="EMBL" id="JAAHFQ010000190">
    <property type="protein sequence ID" value="NER28262.1"/>
    <property type="molecule type" value="Genomic_DNA"/>
</dbReference>
<comment type="caution">
    <text evidence="2">The sequence shown here is derived from an EMBL/GenBank/DDBJ whole genome shotgun (WGS) entry which is preliminary data.</text>
</comment>
<reference evidence="2" key="1">
    <citation type="submission" date="2019-11" db="EMBL/GenBank/DDBJ databases">
        <title>Genomic insights into an expanded diversity of filamentous marine cyanobacteria reveals the extraordinary biosynthetic potential of Moorea and Okeania.</title>
        <authorList>
            <person name="Ferreira Leao T."/>
            <person name="Wang M."/>
            <person name="Moss N."/>
            <person name="Da Silva R."/>
            <person name="Sanders J."/>
            <person name="Nurk S."/>
            <person name="Gurevich A."/>
            <person name="Humphrey G."/>
            <person name="Reher R."/>
            <person name="Zhu Q."/>
            <person name="Belda-Ferre P."/>
            <person name="Glukhov E."/>
            <person name="Rex R."/>
            <person name="Dorrestein P.C."/>
            <person name="Knight R."/>
            <person name="Pevzner P."/>
            <person name="Gerwick W.H."/>
            <person name="Gerwick L."/>
        </authorList>
    </citation>
    <scope>NUCLEOTIDE SEQUENCE</scope>
    <source>
        <strain evidence="2">SIO1C4</strain>
    </source>
</reference>
<evidence type="ECO:0000313" key="2">
    <source>
        <dbReference type="EMBL" id="NER28262.1"/>
    </source>
</evidence>
<keyword evidence="2" id="KW-0378">Hydrolase</keyword>
<dbReference type="GO" id="GO:0016020">
    <property type="term" value="C:membrane"/>
    <property type="evidence" value="ECO:0007669"/>
    <property type="project" value="TreeGrafter"/>
</dbReference>
<dbReference type="PANTHER" id="PTHR43798:SF33">
    <property type="entry name" value="HYDROLASE, PUTATIVE (AFU_ORTHOLOGUE AFUA_2G14860)-RELATED"/>
    <property type="match status" value="1"/>
</dbReference>
<name>A0A6B3NCD3_9CYAN</name>